<dbReference type="OrthoDB" id="27226at2759"/>
<dbReference type="Gene3D" id="3.40.50.1000">
    <property type="entry name" value="HAD superfamily/HAD-like"/>
    <property type="match status" value="1"/>
</dbReference>
<dbReference type="GO" id="GO:0005737">
    <property type="term" value="C:cytoplasm"/>
    <property type="evidence" value="ECO:0007669"/>
    <property type="project" value="TreeGrafter"/>
</dbReference>
<name>A0A6A5WKT8_9PLEO</name>
<dbReference type="SFLD" id="SFLDG01136">
    <property type="entry name" value="C1.6:_Phosphoserine_Phosphatas"/>
    <property type="match status" value="1"/>
</dbReference>
<evidence type="ECO:0000256" key="7">
    <source>
        <dbReference type="ARBA" id="ARBA00022801"/>
    </source>
</evidence>
<evidence type="ECO:0000256" key="2">
    <source>
        <dbReference type="ARBA" id="ARBA00005135"/>
    </source>
</evidence>
<dbReference type="PANTHER" id="PTHR43344:SF2">
    <property type="entry name" value="PHOSPHOSERINE PHOSPHATASE"/>
    <property type="match status" value="1"/>
</dbReference>
<dbReference type="CDD" id="cd07500">
    <property type="entry name" value="HAD_PSP"/>
    <property type="match status" value="1"/>
</dbReference>
<dbReference type="GO" id="GO:0000287">
    <property type="term" value="F:magnesium ion binding"/>
    <property type="evidence" value="ECO:0007669"/>
    <property type="project" value="TreeGrafter"/>
</dbReference>
<dbReference type="InterPro" id="IPR050582">
    <property type="entry name" value="HAD-like_SerB"/>
</dbReference>
<keyword evidence="7" id="KW-0378">Hydrolase</keyword>
<sequence length="389" mass="42699">MPHPPSLDVSPTHITATLFYKSDTPSHFFPHPDNPVSPRSPLDNLPEASLEALKDGVAPTENMSEYPLEPPTPGPNPLDHLYGSYISQSCLTDFFVTLTTVVTGLMDDMITSRRLQSGKLCSVVEVTFPLPISSALTLELLRRHEGVSRFEREWHVEAVFQADTIYRRYKRLAVFDMDSTLIQQEVIDEIAALIGVQNEVSAITAAAMNGELDFEASLRARCALLKGVPSGVFDMLKPSITLNEGVKDLIRALKRLGYKTAVLSGGFTPLTGWMGEQLGLDYDFANHLVVSDDGLTLTGELTGEIVHAERKKQHVLEIAEKEGILLEQVLAVGDGANDLPMLNVAGLGVAFHAKPMVQMQAPARLNAKSMLDVLYLLGITREEQEVLLR</sequence>
<dbReference type="EMBL" id="ML977593">
    <property type="protein sequence ID" value="KAF1999715.1"/>
    <property type="molecule type" value="Genomic_DNA"/>
</dbReference>
<evidence type="ECO:0000256" key="5">
    <source>
        <dbReference type="ARBA" id="ARBA00022605"/>
    </source>
</evidence>
<dbReference type="PANTHER" id="PTHR43344">
    <property type="entry name" value="PHOSPHOSERINE PHOSPHATASE"/>
    <property type="match status" value="1"/>
</dbReference>
<comment type="cofactor">
    <cofactor evidence="1">
        <name>Mg(2+)</name>
        <dbReference type="ChEBI" id="CHEBI:18420"/>
    </cofactor>
</comment>
<feature type="active site" description="Nucleophile" evidence="11">
    <location>
        <position position="176"/>
    </location>
</feature>
<dbReference type="NCBIfam" id="TIGR01488">
    <property type="entry name" value="HAD-SF-IB"/>
    <property type="match status" value="1"/>
</dbReference>
<comment type="pathway">
    <text evidence="2">Amino-acid biosynthesis; L-serine biosynthesis; L-serine from 3-phospho-D-glycerate: step 3/3.</text>
</comment>
<organism evidence="12 13">
    <name type="scientific">Amniculicola lignicola CBS 123094</name>
    <dbReference type="NCBI Taxonomy" id="1392246"/>
    <lineage>
        <taxon>Eukaryota</taxon>
        <taxon>Fungi</taxon>
        <taxon>Dikarya</taxon>
        <taxon>Ascomycota</taxon>
        <taxon>Pezizomycotina</taxon>
        <taxon>Dothideomycetes</taxon>
        <taxon>Pleosporomycetidae</taxon>
        <taxon>Pleosporales</taxon>
        <taxon>Amniculicolaceae</taxon>
        <taxon>Amniculicola</taxon>
    </lineage>
</organism>
<dbReference type="SFLD" id="SFLDG01137">
    <property type="entry name" value="C1.6.1:_Phosphoserine_Phosphat"/>
    <property type="match status" value="1"/>
</dbReference>
<evidence type="ECO:0000256" key="3">
    <source>
        <dbReference type="ARBA" id="ARBA00009184"/>
    </source>
</evidence>
<proteinExistence type="inferred from homology"/>
<gene>
    <name evidence="12" type="ORF">P154DRAFT_492996</name>
</gene>
<dbReference type="EC" id="3.1.3.3" evidence="4"/>
<dbReference type="GO" id="GO:0036424">
    <property type="term" value="F:L-phosphoserine phosphatase activity"/>
    <property type="evidence" value="ECO:0007669"/>
    <property type="project" value="InterPro"/>
</dbReference>
<feature type="active site" description="Proton donor" evidence="11">
    <location>
        <position position="178"/>
    </location>
</feature>
<dbReference type="SFLD" id="SFLDS00003">
    <property type="entry name" value="Haloacid_Dehalogenase"/>
    <property type="match status" value="1"/>
</dbReference>
<keyword evidence="9" id="KW-0718">Serine biosynthesis</keyword>
<evidence type="ECO:0000256" key="11">
    <source>
        <dbReference type="PIRSR" id="PIRSR604469-1"/>
    </source>
</evidence>
<dbReference type="SUPFAM" id="SSF56784">
    <property type="entry name" value="HAD-like"/>
    <property type="match status" value="1"/>
</dbReference>
<evidence type="ECO:0000256" key="9">
    <source>
        <dbReference type="ARBA" id="ARBA00023299"/>
    </source>
</evidence>
<dbReference type="InterPro" id="IPR036412">
    <property type="entry name" value="HAD-like_sf"/>
</dbReference>
<protein>
    <recommendedName>
        <fullName evidence="4">phosphoserine phosphatase</fullName>
        <ecNumber evidence="4">3.1.3.3</ecNumber>
    </recommendedName>
    <alternativeName>
        <fullName evidence="10">O-phosphoserine phosphohydrolase</fullName>
    </alternativeName>
</protein>
<dbReference type="InterPro" id="IPR004469">
    <property type="entry name" value="PSP"/>
</dbReference>
<dbReference type="Proteomes" id="UP000799779">
    <property type="component" value="Unassembled WGS sequence"/>
</dbReference>
<evidence type="ECO:0000256" key="4">
    <source>
        <dbReference type="ARBA" id="ARBA00012640"/>
    </source>
</evidence>
<keyword evidence="5" id="KW-0028">Amino-acid biosynthesis</keyword>
<evidence type="ECO:0000313" key="13">
    <source>
        <dbReference type="Proteomes" id="UP000799779"/>
    </source>
</evidence>
<comment type="similarity">
    <text evidence="3">Belongs to the HAD-like hydrolase superfamily. SerB family.</text>
</comment>
<accession>A0A6A5WKT8</accession>
<keyword evidence="6" id="KW-0479">Metal-binding</keyword>
<dbReference type="NCBIfam" id="TIGR00338">
    <property type="entry name" value="serB"/>
    <property type="match status" value="1"/>
</dbReference>
<keyword evidence="8" id="KW-0460">Magnesium</keyword>
<evidence type="ECO:0000256" key="8">
    <source>
        <dbReference type="ARBA" id="ARBA00022842"/>
    </source>
</evidence>
<evidence type="ECO:0000256" key="10">
    <source>
        <dbReference type="ARBA" id="ARBA00031693"/>
    </source>
</evidence>
<reference evidence="12" key="1">
    <citation type="journal article" date="2020" name="Stud. Mycol.">
        <title>101 Dothideomycetes genomes: a test case for predicting lifestyles and emergence of pathogens.</title>
        <authorList>
            <person name="Haridas S."/>
            <person name="Albert R."/>
            <person name="Binder M."/>
            <person name="Bloem J."/>
            <person name="Labutti K."/>
            <person name="Salamov A."/>
            <person name="Andreopoulos B."/>
            <person name="Baker S."/>
            <person name="Barry K."/>
            <person name="Bills G."/>
            <person name="Bluhm B."/>
            <person name="Cannon C."/>
            <person name="Castanera R."/>
            <person name="Culley D."/>
            <person name="Daum C."/>
            <person name="Ezra D."/>
            <person name="Gonzalez J."/>
            <person name="Henrissat B."/>
            <person name="Kuo A."/>
            <person name="Liang C."/>
            <person name="Lipzen A."/>
            <person name="Lutzoni F."/>
            <person name="Magnuson J."/>
            <person name="Mondo S."/>
            <person name="Nolan M."/>
            <person name="Ohm R."/>
            <person name="Pangilinan J."/>
            <person name="Park H.-J."/>
            <person name="Ramirez L."/>
            <person name="Alfaro M."/>
            <person name="Sun H."/>
            <person name="Tritt A."/>
            <person name="Yoshinaga Y."/>
            <person name="Zwiers L.-H."/>
            <person name="Turgeon B."/>
            <person name="Goodwin S."/>
            <person name="Spatafora J."/>
            <person name="Crous P."/>
            <person name="Grigoriev I."/>
        </authorList>
    </citation>
    <scope>NUCLEOTIDE SEQUENCE</scope>
    <source>
        <strain evidence="12">CBS 123094</strain>
    </source>
</reference>
<dbReference type="Pfam" id="PF00702">
    <property type="entry name" value="Hydrolase"/>
    <property type="match status" value="1"/>
</dbReference>
<dbReference type="FunFam" id="3.40.50.1000:FF:000143">
    <property type="entry name" value="Phosphoserine phosphatase serb"/>
    <property type="match status" value="1"/>
</dbReference>
<evidence type="ECO:0000256" key="1">
    <source>
        <dbReference type="ARBA" id="ARBA00001946"/>
    </source>
</evidence>
<dbReference type="SFLD" id="SFLDF00029">
    <property type="entry name" value="phosphoserine_phosphatase"/>
    <property type="match status" value="1"/>
</dbReference>
<dbReference type="AlphaFoldDB" id="A0A6A5WKT8"/>
<dbReference type="UniPathway" id="UPA00135">
    <property type="reaction ID" value="UER00198"/>
</dbReference>
<keyword evidence="13" id="KW-1185">Reference proteome</keyword>
<evidence type="ECO:0000313" key="12">
    <source>
        <dbReference type="EMBL" id="KAF1999715.1"/>
    </source>
</evidence>
<dbReference type="InterPro" id="IPR023214">
    <property type="entry name" value="HAD_sf"/>
</dbReference>
<dbReference type="GO" id="GO:0006564">
    <property type="term" value="P:L-serine biosynthetic process"/>
    <property type="evidence" value="ECO:0007669"/>
    <property type="project" value="UniProtKB-KW"/>
</dbReference>
<evidence type="ECO:0000256" key="6">
    <source>
        <dbReference type="ARBA" id="ARBA00022723"/>
    </source>
</evidence>